<feature type="region of interest" description="Disordered" evidence="5">
    <location>
        <begin position="1"/>
        <end position="48"/>
    </location>
</feature>
<evidence type="ECO:0000313" key="9">
    <source>
        <dbReference type="Proteomes" id="UP000647172"/>
    </source>
</evidence>
<keyword evidence="3 6" id="KW-1133">Transmembrane helix</keyword>
<evidence type="ECO:0000313" key="8">
    <source>
        <dbReference type="EMBL" id="GIE54566.1"/>
    </source>
</evidence>
<evidence type="ECO:0000256" key="5">
    <source>
        <dbReference type="SAM" id="MobiDB-lite"/>
    </source>
</evidence>
<accession>A0A919JPS9</accession>
<keyword evidence="9" id="KW-1185">Reference proteome</keyword>
<dbReference type="RefSeq" id="WP_203777498.1">
    <property type="nucleotide sequence ID" value="NZ_BAAAYJ010000110.1"/>
</dbReference>
<keyword evidence="4 6" id="KW-0472">Membrane</keyword>
<keyword evidence="1" id="KW-1003">Cell membrane</keyword>
<evidence type="ECO:0000256" key="3">
    <source>
        <dbReference type="ARBA" id="ARBA00022989"/>
    </source>
</evidence>
<sequence length="126" mass="13428">MVFPSENRPLTPAEDAPPPLPPELAGTLAGLEGAGEAPPRREPSGVPRTRTSAVWFGVWAGALGLILLIIFVAQNTGNVRLSFLWLDGQLSLALAMLIAGVCGALIAMAVAAVRIIQLRRLVRRRR</sequence>
<evidence type="ECO:0000256" key="2">
    <source>
        <dbReference type="ARBA" id="ARBA00022692"/>
    </source>
</evidence>
<reference evidence="8" key="1">
    <citation type="submission" date="2021-01" db="EMBL/GenBank/DDBJ databases">
        <title>Whole genome shotgun sequence of Actinoplanes nipponensis NBRC 14063.</title>
        <authorList>
            <person name="Komaki H."/>
            <person name="Tamura T."/>
        </authorList>
    </citation>
    <scope>NUCLEOTIDE SEQUENCE</scope>
    <source>
        <strain evidence="8">NBRC 14063</strain>
    </source>
</reference>
<dbReference type="GO" id="GO:0005886">
    <property type="term" value="C:plasma membrane"/>
    <property type="evidence" value="ECO:0007669"/>
    <property type="project" value="InterPro"/>
</dbReference>
<feature type="domain" description="Lipopolysaccharide assembly protein A" evidence="7">
    <location>
        <begin position="74"/>
        <end position="125"/>
    </location>
</feature>
<dbReference type="InterPro" id="IPR010445">
    <property type="entry name" value="LapA_dom"/>
</dbReference>
<feature type="transmembrane region" description="Helical" evidence="6">
    <location>
        <begin position="93"/>
        <end position="116"/>
    </location>
</feature>
<keyword evidence="2 6" id="KW-0812">Transmembrane</keyword>
<feature type="compositionally biased region" description="Low complexity" evidence="5">
    <location>
        <begin position="23"/>
        <end position="37"/>
    </location>
</feature>
<organism evidence="8 9">
    <name type="scientific">Actinoplanes nipponensis</name>
    <dbReference type="NCBI Taxonomy" id="135950"/>
    <lineage>
        <taxon>Bacteria</taxon>
        <taxon>Bacillati</taxon>
        <taxon>Actinomycetota</taxon>
        <taxon>Actinomycetes</taxon>
        <taxon>Micromonosporales</taxon>
        <taxon>Micromonosporaceae</taxon>
        <taxon>Actinoplanes</taxon>
    </lineage>
</organism>
<protein>
    <recommendedName>
        <fullName evidence="7">Lipopolysaccharide assembly protein A domain-containing protein</fullName>
    </recommendedName>
</protein>
<dbReference type="Pfam" id="PF06305">
    <property type="entry name" value="LapA_dom"/>
    <property type="match status" value="1"/>
</dbReference>
<name>A0A919JPS9_9ACTN</name>
<dbReference type="Proteomes" id="UP000647172">
    <property type="component" value="Unassembled WGS sequence"/>
</dbReference>
<comment type="caution">
    <text evidence="8">The sequence shown here is derived from an EMBL/GenBank/DDBJ whole genome shotgun (WGS) entry which is preliminary data.</text>
</comment>
<feature type="transmembrane region" description="Helical" evidence="6">
    <location>
        <begin position="53"/>
        <end position="73"/>
    </location>
</feature>
<evidence type="ECO:0000256" key="6">
    <source>
        <dbReference type="SAM" id="Phobius"/>
    </source>
</evidence>
<gene>
    <name evidence="8" type="ORF">Ani05nite_81000</name>
</gene>
<evidence type="ECO:0000256" key="1">
    <source>
        <dbReference type="ARBA" id="ARBA00022475"/>
    </source>
</evidence>
<dbReference type="AlphaFoldDB" id="A0A919JPS9"/>
<evidence type="ECO:0000259" key="7">
    <source>
        <dbReference type="Pfam" id="PF06305"/>
    </source>
</evidence>
<dbReference type="EMBL" id="BOMQ01000105">
    <property type="protein sequence ID" value="GIE54566.1"/>
    <property type="molecule type" value="Genomic_DNA"/>
</dbReference>
<evidence type="ECO:0000256" key="4">
    <source>
        <dbReference type="ARBA" id="ARBA00023136"/>
    </source>
</evidence>
<proteinExistence type="predicted"/>